<dbReference type="PANTHER" id="PTHR42703:SF1">
    <property type="entry name" value="NA(+)_H(+) ANTIPORTER SUBUNIT D1"/>
    <property type="match status" value="1"/>
</dbReference>
<dbReference type="STRING" id="694429.Pyrfu_1876"/>
<evidence type="ECO:0000313" key="10">
    <source>
        <dbReference type="Proteomes" id="UP000001037"/>
    </source>
</evidence>
<dbReference type="GO" id="GO:0005886">
    <property type="term" value="C:plasma membrane"/>
    <property type="evidence" value="ECO:0007669"/>
    <property type="project" value="UniProtKB-SubCell"/>
</dbReference>
<evidence type="ECO:0000256" key="1">
    <source>
        <dbReference type="ARBA" id="ARBA00004651"/>
    </source>
</evidence>
<evidence type="ECO:0000256" key="7">
    <source>
        <dbReference type="SAM" id="Phobius"/>
    </source>
</evidence>
<name>G0ED51_PYRF1</name>
<accession>G0ED51</accession>
<sequence>MVNVVGLEVPLLWASILIPIVVAVIVLFVRGAKATTTLSSSSLAVSAVLLVLAYLEALRRHAIVYDPLYARVPGLGELSLFMDSYGFMVAFSSAAVSAIVAAYSYWYMAHRFEEMGLGEDAWSLYHSLLLLFAAGLIGVGLASNAILFYVFLELTLIPSFLLIALYGYGERVRIALLYLVWTHVGSTLYLLGVLLAGYHAGADGFNVFTVDEGLRSGTWEYLTPRYIVEVALPMIIIGMGIKMALFGLHVWLPYAHAEAPTPLSALLSPNLIGVGAYGILRFAAQTAPHIFAGYMPLLLTWALITMVYGGLVALAQDDVKRFLAYSSVSQMGYLMLGLASATTLGYLGAMLHYVAHAFGKAALFMMAGVLIVAVHTRSMSKMGGLARIMPLTAAAALIGFLHLMGIPPTIGIWSKYFILRGFTEVIPSTMFTIAAIAVIVGTTLTAVYSLVSFRKIFLGPLPGAKPSHGHHHDGAGYEKEPLGMAILTLLVALVGIACFFALPWLDAVTPSW</sequence>
<comment type="subcellular location">
    <subcellularLocation>
        <location evidence="1">Cell membrane</location>
        <topology evidence="1">Multi-pass membrane protein</topology>
    </subcellularLocation>
</comment>
<evidence type="ECO:0000256" key="3">
    <source>
        <dbReference type="ARBA" id="ARBA00022475"/>
    </source>
</evidence>
<dbReference type="eggNOG" id="arCOG01537">
    <property type="taxonomic scope" value="Archaea"/>
</dbReference>
<reference evidence="9 10" key="1">
    <citation type="journal article" date="2011" name="Stand. Genomic Sci.">
        <title>Complete genome sequence of the hyperthermophilic chemolithoautotroph Pyrolobus fumarii type strain (1A).</title>
        <authorList>
            <person name="Anderson I."/>
            <person name="Goker M."/>
            <person name="Nolan M."/>
            <person name="Lucas S."/>
            <person name="Hammon N."/>
            <person name="Deshpande S."/>
            <person name="Cheng J.F."/>
            <person name="Tapia R."/>
            <person name="Han C."/>
            <person name="Goodwin L."/>
            <person name="Pitluck S."/>
            <person name="Huntemann M."/>
            <person name="Liolios K."/>
            <person name="Ivanova N."/>
            <person name="Pagani I."/>
            <person name="Mavromatis K."/>
            <person name="Ovchinikova G."/>
            <person name="Pati A."/>
            <person name="Chen A."/>
            <person name="Palaniappan K."/>
            <person name="Land M."/>
            <person name="Hauser L."/>
            <person name="Brambilla E.M."/>
            <person name="Huber H."/>
            <person name="Yasawong M."/>
            <person name="Rohde M."/>
            <person name="Spring S."/>
            <person name="Abt B."/>
            <person name="Sikorski J."/>
            <person name="Wirth R."/>
            <person name="Detter J.C."/>
            <person name="Woyke T."/>
            <person name="Bristow J."/>
            <person name="Eisen J.A."/>
            <person name="Markowitz V."/>
            <person name="Hugenholtz P."/>
            <person name="Kyrpides N.C."/>
            <person name="Klenk H.P."/>
            <person name="Lapidus A."/>
        </authorList>
    </citation>
    <scope>NUCLEOTIDE SEQUENCE [LARGE SCALE GENOMIC DNA]</scope>
    <source>
        <strain evidence="10">DSM 11204 / 1A</strain>
    </source>
</reference>
<evidence type="ECO:0000259" key="8">
    <source>
        <dbReference type="Pfam" id="PF00361"/>
    </source>
</evidence>
<dbReference type="GO" id="GO:0008137">
    <property type="term" value="F:NADH dehydrogenase (ubiquinone) activity"/>
    <property type="evidence" value="ECO:0007669"/>
    <property type="project" value="InterPro"/>
</dbReference>
<dbReference type="FunCoup" id="G0ED51">
    <property type="interactions" value="3"/>
</dbReference>
<dbReference type="InterPro" id="IPR001750">
    <property type="entry name" value="ND/Mrp_TM"/>
</dbReference>
<dbReference type="InterPro" id="IPR050586">
    <property type="entry name" value="CPA3_Na-H_Antiporter_D"/>
</dbReference>
<feature type="transmembrane region" description="Helical" evidence="7">
    <location>
        <begin position="388"/>
        <end position="410"/>
    </location>
</feature>
<dbReference type="NCBIfam" id="TIGR01972">
    <property type="entry name" value="NDH_I_M"/>
    <property type="match status" value="1"/>
</dbReference>
<feature type="transmembrane region" description="Helical" evidence="7">
    <location>
        <begin position="175"/>
        <end position="198"/>
    </location>
</feature>
<feature type="transmembrane region" description="Helical" evidence="7">
    <location>
        <begin position="36"/>
        <end position="55"/>
    </location>
</feature>
<dbReference type="InterPro" id="IPR003918">
    <property type="entry name" value="NADH_UbQ_OxRdtase"/>
</dbReference>
<feature type="transmembrane region" description="Helical" evidence="7">
    <location>
        <begin position="146"/>
        <end position="168"/>
    </location>
</feature>
<evidence type="ECO:0000256" key="5">
    <source>
        <dbReference type="ARBA" id="ARBA00022989"/>
    </source>
</evidence>
<evidence type="ECO:0000256" key="2">
    <source>
        <dbReference type="ARBA" id="ARBA00009025"/>
    </source>
</evidence>
<feature type="transmembrane region" description="Helical" evidence="7">
    <location>
        <begin position="430"/>
        <end position="451"/>
    </location>
</feature>
<dbReference type="Proteomes" id="UP000001037">
    <property type="component" value="Chromosome"/>
</dbReference>
<dbReference type="InterPro" id="IPR010227">
    <property type="entry name" value="NADH_Q_OxRdtase_chainM/4"/>
</dbReference>
<keyword evidence="4 7" id="KW-0812">Transmembrane</keyword>
<dbReference type="PRINTS" id="PR01437">
    <property type="entry name" value="NUOXDRDTASE4"/>
</dbReference>
<dbReference type="AlphaFoldDB" id="G0ED51"/>
<comment type="similarity">
    <text evidence="2">Belongs to the complex I subunit 4 family.</text>
</comment>
<protein>
    <submittedName>
        <fullName evidence="9">Proton-translocating NADH-quinone oxidoreductase, chain M</fullName>
    </submittedName>
</protein>
<feature type="transmembrane region" description="Helical" evidence="7">
    <location>
        <begin position="263"/>
        <end position="284"/>
    </location>
</feature>
<feature type="transmembrane region" description="Helical" evidence="7">
    <location>
        <begin position="12"/>
        <end position="29"/>
    </location>
</feature>
<dbReference type="EMBL" id="CP002838">
    <property type="protein sequence ID" value="AEM39729.1"/>
    <property type="molecule type" value="Genomic_DNA"/>
</dbReference>
<feature type="transmembrane region" description="Helical" evidence="7">
    <location>
        <begin position="230"/>
        <end position="251"/>
    </location>
</feature>
<evidence type="ECO:0000256" key="4">
    <source>
        <dbReference type="ARBA" id="ARBA00022692"/>
    </source>
</evidence>
<proteinExistence type="inferred from homology"/>
<dbReference type="Pfam" id="PF00361">
    <property type="entry name" value="Proton_antipo_M"/>
    <property type="match status" value="1"/>
</dbReference>
<dbReference type="KEGG" id="pfm:Pyrfu_1876"/>
<dbReference type="HOGENOM" id="CLU_007100_4_2_2"/>
<dbReference type="GO" id="GO:0042773">
    <property type="term" value="P:ATP synthesis coupled electron transport"/>
    <property type="evidence" value="ECO:0007669"/>
    <property type="project" value="InterPro"/>
</dbReference>
<organism evidence="9 10">
    <name type="scientific">Pyrolobus fumarii (strain DSM 11204 / 1A)</name>
    <dbReference type="NCBI Taxonomy" id="694429"/>
    <lineage>
        <taxon>Archaea</taxon>
        <taxon>Thermoproteota</taxon>
        <taxon>Thermoprotei</taxon>
        <taxon>Desulfurococcales</taxon>
        <taxon>Pyrodictiaceae</taxon>
        <taxon>Pyrolobus</taxon>
    </lineage>
</organism>
<keyword evidence="10" id="KW-1185">Reference proteome</keyword>
<feature type="transmembrane region" description="Helical" evidence="7">
    <location>
        <begin position="353"/>
        <end position="376"/>
    </location>
</feature>
<gene>
    <name evidence="9" type="ordered locus">Pyrfu_1876</name>
</gene>
<keyword evidence="5 7" id="KW-1133">Transmembrane helix</keyword>
<feature type="transmembrane region" description="Helical" evidence="7">
    <location>
        <begin position="482"/>
        <end position="505"/>
    </location>
</feature>
<feature type="transmembrane region" description="Helical" evidence="7">
    <location>
        <begin position="85"/>
        <end position="109"/>
    </location>
</feature>
<feature type="transmembrane region" description="Helical" evidence="7">
    <location>
        <begin position="121"/>
        <end position="140"/>
    </location>
</feature>
<keyword evidence="3" id="KW-1003">Cell membrane</keyword>
<feature type="domain" description="NADH:quinone oxidoreductase/Mrp antiporter transmembrane" evidence="8">
    <location>
        <begin position="142"/>
        <end position="437"/>
    </location>
</feature>
<evidence type="ECO:0000256" key="6">
    <source>
        <dbReference type="ARBA" id="ARBA00023136"/>
    </source>
</evidence>
<feature type="transmembrane region" description="Helical" evidence="7">
    <location>
        <begin position="322"/>
        <end position="347"/>
    </location>
</feature>
<dbReference type="InParanoid" id="G0ED51"/>
<dbReference type="PANTHER" id="PTHR42703">
    <property type="entry name" value="NADH DEHYDROGENASE"/>
    <property type="match status" value="1"/>
</dbReference>
<keyword evidence="6 7" id="KW-0472">Membrane</keyword>
<feature type="transmembrane region" description="Helical" evidence="7">
    <location>
        <begin position="290"/>
        <end position="315"/>
    </location>
</feature>
<evidence type="ECO:0000313" key="9">
    <source>
        <dbReference type="EMBL" id="AEM39729.1"/>
    </source>
</evidence>